<dbReference type="Proteomes" id="UP000199708">
    <property type="component" value="Unassembled WGS sequence"/>
</dbReference>
<dbReference type="InterPro" id="IPR007168">
    <property type="entry name" value="Phageshock_PspC_N"/>
</dbReference>
<evidence type="ECO:0000256" key="3">
    <source>
        <dbReference type="ARBA" id="ARBA00022692"/>
    </source>
</evidence>
<protein>
    <submittedName>
        <fullName evidence="8">Phage shock protein PspC (Stress-responsive transcriptional regulator)</fullName>
    </submittedName>
</protein>
<keyword evidence="5 6" id="KW-0472">Membrane</keyword>
<sequence length="97" mass="11213">MKRLTRSSSDRRFLGVCGGLGEYFNIDATLIRLIFLISMFTGGIGVFPYILMALIIPYDYQVKDRPYYREGTKRPTFKSSKVVKDITPNDDDNWSDF</sequence>
<dbReference type="InterPro" id="IPR052027">
    <property type="entry name" value="PspC"/>
</dbReference>
<dbReference type="PANTHER" id="PTHR33885">
    <property type="entry name" value="PHAGE SHOCK PROTEIN C"/>
    <property type="match status" value="1"/>
</dbReference>
<dbReference type="AlphaFoldDB" id="A0A1G7RRU7"/>
<keyword evidence="4 6" id="KW-1133">Transmembrane helix</keyword>
<evidence type="ECO:0000256" key="4">
    <source>
        <dbReference type="ARBA" id="ARBA00022989"/>
    </source>
</evidence>
<dbReference type="PANTHER" id="PTHR33885:SF3">
    <property type="entry name" value="PHAGE SHOCK PROTEIN C"/>
    <property type="match status" value="1"/>
</dbReference>
<evidence type="ECO:0000256" key="1">
    <source>
        <dbReference type="ARBA" id="ARBA00004162"/>
    </source>
</evidence>
<name>A0A1G7RRU7_9LACT</name>
<evidence type="ECO:0000259" key="7">
    <source>
        <dbReference type="Pfam" id="PF04024"/>
    </source>
</evidence>
<gene>
    <name evidence="8" type="ORF">SAMN05421791_103155</name>
</gene>
<keyword evidence="9" id="KW-1185">Reference proteome</keyword>
<evidence type="ECO:0000313" key="8">
    <source>
        <dbReference type="EMBL" id="SDG13548.1"/>
    </source>
</evidence>
<accession>A0A1G7RRU7</accession>
<evidence type="ECO:0000256" key="2">
    <source>
        <dbReference type="ARBA" id="ARBA00022475"/>
    </source>
</evidence>
<feature type="domain" description="Phage shock protein PspC N-terminal" evidence="7">
    <location>
        <begin position="2"/>
        <end position="58"/>
    </location>
</feature>
<evidence type="ECO:0000256" key="6">
    <source>
        <dbReference type="SAM" id="Phobius"/>
    </source>
</evidence>
<dbReference type="RefSeq" id="WP_090289567.1">
    <property type="nucleotide sequence ID" value="NZ_FNCK01000003.1"/>
</dbReference>
<dbReference type="STRING" id="120956.SAMN05421791_103155"/>
<dbReference type="Pfam" id="PF04024">
    <property type="entry name" value="PspC"/>
    <property type="match status" value="1"/>
</dbReference>
<evidence type="ECO:0000256" key="5">
    <source>
        <dbReference type="ARBA" id="ARBA00023136"/>
    </source>
</evidence>
<keyword evidence="3 6" id="KW-0812">Transmembrane</keyword>
<comment type="subcellular location">
    <subcellularLocation>
        <location evidence="1">Cell membrane</location>
        <topology evidence="1">Single-pass membrane protein</topology>
    </subcellularLocation>
</comment>
<dbReference type="EMBL" id="FNCK01000003">
    <property type="protein sequence ID" value="SDG13548.1"/>
    <property type="molecule type" value="Genomic_DNA"/>
</dbReference>
<dbReference type="OrthoDB" id="9815286at2"/>
<reference evidence="8 9" key="1">
    <citation type="submission" date="2016-10" db="EMBL/GenBank/DDBJ databases">
        <authorList>
            <person name="de Groot N.N."/>
        </authorList>
    </citation>
    <scope>NUCLEOTIDE SEQUENCE [LARGE SCALE GENOMIC DNA]</scope>
    <source>
        <strain evidence="8 9">ATCC BAA-466</strain>
    </source>
</reference>
<dbReference type="GO" id="GO:0005886">
    <property type="term" value="C:plasma membrane"/>
    <property type="evidence" value="ECO:0007669"/>
    <property type="project" value="UniProtKB-SubCell"/>
</dbReference>
<evidence type="ECO:0000313" key="9">
    <source>
        <dbReference type="Proteomes" id="UP000199708"/>
    </source>
</evidence>
<organism evidence="8 9">
    <name type="scientific">Facklamia miroungae</name>
    <dbReference type="NCBI Taxonomy" id="120956"/>
    <lineage>
        <taxon>Bacteria</taxon>
        <taxon>Bacillati</taxon>
        <taxon>Bacillota</taxon>
        <taxon>Bacilli</taxon>
        <taxon>Lactobacillales</taxon>
        <taxon>Aerococcaceae</taxon>
        <taxon>Facklamia</taxon>
    </lineage>
</organism>
<feature type="transmembrane region" description="Helical" evidence="6">
    <location>
        <begin position="30"/>
        <end position="56"/>
    </location>
</feature>
<proteinExistence type="predicted"/>
<keyword evidence="2" id="KW-1003">Cell membrane</keyword>